<dbReference type="RefSeq" id="WP_017513706.1">
    <property type="nucleotide sequence ID" value="NZ_CP026544.1"/>
</dbReference>
<dbReference type="OrthoDB" id="5107704at2"/>
<name>A0A132H9Z5_9BURK</name>
<dbReference type="Proteomes" id="UP000253772">
    <property type="component" value="Chromosome c2"/>
</dbReference>
<dbReference type="AlphaFoldDB" id="A0A132H9Z5"/>
<dbReference type="Gene3D" id="3.40.50.300">
    <property type="entry name" value="P-loop containing nucleotide triphosphate hydrolases"/>
    <property type="match status" value="1"/>
</dbReference>
<dbReference type="InterPro" id="IPR000212">
    <property type="entry name" value="DNA_helicase_UvrD/REP"/>
</dbReference>
<dbReference type="PANTHER" id="PTHR11070">
    <property type="entry name" value="UVRD / RECB / PCRA DNA HELICASE FAMILY MEMBER"/>
    <property type="match status" value="1"/>
</dbReference>
<gene>
    <name evidence="6" type="ORF">DDF84_027545</name>
</gene>
<keyword evidence="3 6" id="KW-0347">Helicase</keyword>
<evidence type="ECO:0000313" key="6">
    <source>
        <dbReference type="EMBL" id="QBP13384.1"/>
    </source>
</evidence>
<reference evidence="6 7" key="1">
    <citation type="submission" date="2019-03" db="EMBL/GenBank/DDBJ databases">
        <title>Comparative insights into the high quality Complete genome sequence of highly metal resistant Cupriavidus metallidurans strain BS1 isolated from a gold-copper mine.</title>
        <authorList>
            <person name="Mazhar H.S."/>
            <person name="Rensing C."/>
        </authorList>
    </citation>
    <scope>NUCLEOTIDE SEQUENCE [LARGE SCALE GENOMIC DNA]</scope>
    <source>
        <strain evidence="6 7">BS1</strain>
    </source>
</reference>
<evidence type="ECO:0000256" key="4">
    <source>
        <dbReference type="ARBA" id="ARBA00022840"/>
    </source>
</evidence>
<dbReference type="GO" id="GO:0005524">
    <property type="term" value="F:ATP binding"/>
    <property type="evidence" value="ECO:0007669"/>
    <property type="project" value="UniProtKB-KW"/>
</dbReference>
<evidence type="ECO:0000313" key="7">
    <source>
        <dbReference type="Proteomes" id="UP000253772"/>
    </source>
</evidence>
<dbReference type="GO" id="GO:0016787">
    <property type="term" value="F:hydrolase activity"/>
    <property type="evidence" value="ECO:0007669"/>
    <property type="project" value="UniProtKB-KW"/>
</dbReference>
<organism evidence="6 7">
    <name type="scientific">Cupriavidus metallidurans</name>
    <dbReference type="NCBI Taxonomy" id="119219"/>
    <lineage>
        <taxon>Bacteria</taxon>
        <taxon>Pseudomonadati</taxon>
        <taxon>Pseudomonadota</taxon>
        <taxon>Betaproteobacteria</taxon>
        <taxon>Burkholderiales</taxon>
        <taxon>Burkholderiaceae</taxon>
        <taxon>Cupriavidus</taxon>
    </lineage>
</organism>
<dbReference type="GO" id="GO:0003677">
    <property type="term" value="F:DNA binding"/>
    <property type="evidence" value="ECO:0007669"/>
    <property type="project" value="InterPro"/>
</dbReference>
<dbReference type="GO" id="GO:0000725">
    <property type="term" value="P:recombinational repair"/>
    <property type="evidence" value="ECO:0007669"/>
    <property type="project" value="TreeGrafter"/>
</dbReference>
<dbReference type="Pfam" id="PF00580">
    <property type="entry name" value="UvrD-helicase"/>
    <property type="match status" value="1"/>
</dbReference>
<keyword evidence="2" id="KW-0378">Hydrolase</keyword>
<proteinExistence type="predicted"/>
<evidence type="ECO:0000256" key="5">
    <source>
        <dbReference type="ARBA" id="ARBA00034923"/>
    </source>
</evidence>
<dbReference type="SUPFAM" id="SSF52540">
    <property type="entry name" value="P-loop containing nucleoside triphosphate hydrolases"/>
    <property type="match status" value="1"/>
</dbReference>
<evidence type="ECO:0000256" key="2">
    <source>
        <dbReference type="ARBA" id="ARBA00022801"/>
    </source>
</evidence>
<keyword evidence="1" id="KW-0547">Nucleotide-binding</keyword>
<dbReference type="GO" id="GO:0043138">
    <property type="term" value="F:3'-5' DNA helicase activity"/>
    <property type="evidence" value="ECO:0007669"/>
    <property type="project" value="TreeGrafter"/>
</dbReference>
<accession>A0A132H9Z5</accession>
<keyword evidence="4" id="KW-0067">ATP-binding</keyword>
<evidence type="ECO:0000256" key="3">
    <source>
        <dbReference type="ARBA" id="ARBA00022806"/>
    </source>
</evidence>
<dbReference type="EMBL" id="CP037901">
    <property type="protein sequence ID" value="QBP13384.1"/>
    <property type="molecule type" value="Genomic_DNA"/>
</dbReference>
<dbReference type="InterPro" id="IPR027417">
    <property type="entry name" value="P-loop_NTPase"/>
</dbReference>
<sequence length="356" mass="39801">MANQLTLAVAGSRKTQGIVEHCARLLPERRVLVLTFTQANQEELRRRLGQRAGDHLGIEVMGWFTFLLRHFAKPFLPFKFPGARVLGFSFEGRPDRYAKGLSRFLDRSGAAYACELGRLANELLGASKGALLHRLESLYDEILIDEVQDLSAHDWEIADALLHSSIQIRMVGDIRQSVLATNPRGTKNKRYAYAEAVKWFRERETLGKLTITESVETWRCHPKIAEFSDTIFDANWAFPSTVSRNEVQTEHDGVFLLMKKHVGAYVERFAPQCLRSMAGSGKEFDLDFMNFKVAKGSTFDRVLIVPTAGITAFVRQGSTLEPVPAASFYVAVTRAAQSVAIVMDNAGASALPYWTP</sequence>
<dbReference type="PANTHER" id="PTHR11070:SF2">
    <property type="entry name" value="ATP-DEPENDENT DNA HELICASE SRS2"/>
    <property type="match status" value="1"/>
</dbReference>
<dbReference type="InterPro" id="IPR014016">
    <property type="entry name" value="UvrD-like_ATP-bd"/>
</dbReference>
<protein>
    <recommendedName>
        <fullName evidence="5">DNA 3'-5' helicase II</fullName>
    </recommendedName>
</protein>
<evidence type="ECO:0000256" key="1">
    <source>
        <dbReference type="ARBA" id="ARBA00022741"/>
    </source>
</evidence>